<sequence>MTDIWLPEGDFLTDRHLATLSTIGPGGRIHVVAVGFTVFEGIVRITTMDGSQKVRNIERDPRATVAQVAGPQWLSIAGSAQVLRDRESISLAERLYAERYRPPAENPNRVVIAITPEKVMSSPGLRGEAPAHD</sequence>
<gene>
    <name evidence="3" type="ORF">IBG24_08450</name>
</gene>
<dbReference type="Pfam" id="PF01243">
    <property type="entry name" value="PNPOx_N"/>
    <property type="match status" value="1"/>
</dbReference>
<dbReference type="AlphaFoldDB" id="A0A8I0K0Z4"/>
<evidence type="ECO:0000313" key="4">
    <source>
        <dbReference type="Proteomes" id="UP000620591"/>
    </source>
</evidence>
<feature type="domain" description="Pyridoxamine 5'-phosphate oxidase N-terminal" evidence="2">
    <location>
        <begin position="10"/>
        <end position="119"/>
    </location>
</feature>
<dbReference type="GO" id="GO:0005829">
    <property type="term" value="C:cytosol"/>
    <property type="evidence" value="ECO:0007669"/>
    <property type="project" value="TreeGrafter"/>
</dbReference>
<dbReference type="SUPFAM" id="SSF50475">
    <property type="entry name" value="FMN-binding split barrel"/>
    <property type="match status" value="1"/>
</dbReference>
<dbReference type="PANTHER" id="PTHR35176">
    <property type="entry name" value="HEME OXYGENASE HI_0854-RELATED"/>
    <property type="match status" value="1"/>
</dbReference>
<dbReference type="InterPro" id="IPR012349">
    <property type="entry name" value="Split_barrel_FMN-bd"/>
</dbReference>
<dbReference type="RefSeq" id="WP_187769233.1">
    <property type="nucleotide sequence ID" value="NZ_JACTVM010000002.1"/>
</dbReference>
<dbReference type="InterPro" id="IPR052019">
    <property type="entry name" value="F420H2_bilvrd_red/Heme_oxyg"/>
</dbReference>
<dbReference type="InterPro" id="IPR011576">
    <property type="entry name" value="Pyridox_Oxase_N"/>
</dbReference>
<protein>
    <submittedName>
        <fullName evidence="3">PPOX class F420-dependent oxidoreductase</fullName>
    </submittedName>
</protein>
<dbReference type="PANTHER" id="PTHR35176:SF6">
    <property type="entry name" value="HEME OXYGENASE HI_0854-RELATED"/>
    <property type="match status" value="1"/>
</dbReference>
<dbReference type="InterPro" id="IPR019920">
    <property type="entry name" value="F420-binding_dom_put"/>
</dbReference>
<proteinExistence type="predicted"/>
<reference evidence="3" key="1">
    <citation type="submission" date="2020-09" db="EMBL/GenBank/DDBJ databases">
        <title>Novel species in genus Aeromicrobium.</title>
        <authorList>
            <person name="Zhang G."/>
        </authorList>
    </citation>
    <scope>NUCLEOTIDE SEQUENCE</scope>
    <source>
        <strain evidence="3">Zg-636</strain>
    </source>
</reference>
<dbReference type="Gene3D" id="2.30.110.10">
    <property type="entry name" value="Electron Transport, Fmn-binding Protein, Chain A"/>
    <property type="match status" value="1"/>
</dbReference>
<dbReference type="EMBL" id="JACTVM010000002">
    <property type="protein sequence ID" value="MBC9226343.1"/>
    <property type="molecule type" value="Genomic_DNA"/>
</dbReference>
<organism evidence="3 4">
    <name type="scientific">Aeromicrobium senzhongii</name>
    <dbReference type="NCBI Taxonomy" id="2663859"/>
    <lineage>
        <taxon>Bacteria</taxon>
        <taxon>Bacillati</taxon>
        <taxon>Actinomycetota</taxon>
        <taxon>Actinomycetes</taxon>
        <taxon>Propionibacteriales</taxon>
        <taxon>Nocardioidaceae</taxon>
        <taxon>Aeromicrobium</taxon>
    </lineage>
</organism>
<name>A0A8I0K0Z4_9ACTN</name>
<evidence type="ECO:0000256" key="1">
    <source>
        <dbReference type="ARBA" id="ARBA00023002"/>
    </source>
</evidence>
<evidence type="ECO:0000313" key="3">
    <source>
        <dbReference type="EMBL" id="MBC9226343.1"/>
    </source>
</evidence>
<keyword evidence="1" id="KW-0560">Oxidoreductase</keyword>
<dbReference type="GO" id="GO:0016627">
    <property type="term" value="F:oxidoreductase activity, acting on the CH-CH group of donors"/>
    <property type="evidence" value="ECO:0007669"/>
    <property type="project" value="TreeGrafter"/>
</dbReference>
<dbReference type="Proteomes" id="UP000620591">
    <property type="component" value="Unassembled WGS sequence"/>
</dbReference>
<evidence type="ECO:0000259" key="2">
    <source>
        <dbReference type="Pfam" id="PF01243"/>
    </source>
</evidence>
<comment type="caution">
    <text evidence="3">The sequence shown here is derived from an EMBL/GenBank/DDBJ whole genome shotgun (WGS) entry which is preliminary data.</text>
</comment>
<accession>A0A8I0K0Z4</accession>
<dbReference type="GO" id="GO:0070967">
    <property type="term" value="F:coenzyme F420 binding"/>
    <property type="evidence" value="ECO:0007669"/>
    <property type="project" value="TreeGrafter"/>
</dbReference>
<dbReference type="NCBIfam" id="TIGR03618">
    <property type="entry name" value="Rv1155_F420"/>
    <property type="match status" value="1"/>
</dbReference>